<evidence type="ECO:0000256" key="1">
    <source>
        <dbReference type="SAM" id="SignalP"/>
    </source>
</evidence>
<organism evidence="2 3">
    <name type="scientific">Lates calcarifer</name>
    <name type="common">Barramundi</name>
    <name type="synonym">Holocentrus calcarifer</name>
    <dbReference type="NCBI Taxonomy" id="8187"/>
    <lineage>
        <taxon>Eukaryota</taxon>
        <taxon>Metazoa</taxon>
        <taxon>Chordata</taxon>
        <taxon>Craniata</taxon>
        <taxon>Vertebrata</taxon>
        <taxon>Euteleostomi</taxon>
        <taxon>Actinopterygii</taxon>
        <taxon>Neopterygii</taxon>
        <taxon>Teleostei</taxon>
        <taxon>Neoteleostei</taxon>
        <taxon>Acanthomorphata</taxon>
        <taxon>Carangaria</taxon>
        <taxon>Carangaria incertae sedis</taxon>
        <taxon>Centropomidae</taxon>
        <taxon>Lates</taxon>
    </lineage>
</organism>
<reference evidence="3" key="1">
    <citation type="submission" date="2015-09" db="EMBL/GenBank/DDBJ databases">
        <authorList>
            <person name="Sai Rama Sridatta P."/>
        </authorList>
    </citation>
    <scope>NUCLEOTIDE SEQUENCE [LARGE SCALE GENOMIC DNA]</scope>
</reference>
<protein>
    <submittedName>
        <fullName evidence="2">Uncharacterized protein</fullName>
    </submittedName>
</protein>
<evidence type="ECO:0000313" key="3">
    <source>
        <dbReference type="Proteomes" id="UP000314980"/>
    </source>
</evidence>
<dbReference type="AlphaFoldDB" id="A0A4W6BTE0"/>
<keyword evidence="1" id="KW-0732">Signal</keyword>
<feature type="signal peptide" evidence="1">
    <location>
        <begin position="1"/>
        <end position="30"/>
    </location>
</feature>
<dbReference type="Proteomes" id="UP000314980">
    <property type="component" value="Unassembled WGS sequence"/>
</dbReference>
<dbReference type="GeneTree" id="ENSGT00990000204427"/>
<feature type="chain" id="PRO_5021296356" evidence="1">
    <location>
        <begin position="31"/>
        <end position="79"/>
    </location>
</feature>
<evidence type="ECO:0000313" key="2">
    <source>
        <dbReference type="Ensembl" id="ENSLCAP00010002646.1"/>
    </source>
</evidence>
<proteinExistence type="predicted"/>
<reference evidence="2" key="2">
    <citation type="submission" date="2025-08" db="UniProtKB">
        <authorList>
            <consortium name="Ensembl"/>
        </authorList>
    </citation>
    <scope>IDENTIFICATION</scope>
</reference>
<reference evidence="2" key="3">
    <citation type="submission" date="2025-09" db="UniProtKB">
        <authorList>
            <consortium name="Ensembl"/>
        </authorList>
    </citation>
    <scope>IDENTIFICATION</scope>
</reference>
<sequence length="79" mass="8397">MVLTSVPYTGKLNILGCQFLGLCLLQLGDAGCGLGAHDAASPKAYLFISVIVVGLDGFHKLGKCAFVLTKKEQNQSIHY</sequence>
<dbReference type="Ensembl" id="ENSLCAT00010002738.1">
    <property type="protein sequence ID" value="ENSLCAP00010002646.1"/>
    <property type="gene ID" value="ENSLCAG00010001472.1"/>
</dbReference>
<dbReference type="InParanoid" id="A0A4W6BTE0"/>
<accession>A0A4W6BTE0</accession>
<name>A0A4W6BTE0_LATCA</name>
<keyword evidence="3" id="KW-1185">Reference proteome</keyword>